<dbReference type="CDD" id="cd04852">
    <property type="entry name" value="Peptidases_S8_3"/>
    <property type="match status" value="1"/>
</dbReference>
<dbReference type="InterPro" id="IPR000209">
    <property type="entry name" value="Peptidase_S8/S53_dom"/>
</dbReference>
<feature type="active site" description="Charge relay system" evidence="10 11">
    <location>
        <position position="166"/>
    </location>
</feature>
<dbReference type="FunFam" id="3.50.30.30:FF:000005">
    <property type="entry name" value="subtilisin-like protease SBT1.5"/>
    <property type="match status" value="1"/>
</dbReference>
<dbReference type="PROSITE" id="PS00138">
    <property type="entry name" value="SUBTILASE_SER"/>
    <property type="match status" value="1"/>
</dbReference>
<feature type="active site" description="Charge relay system" evidence="10 11">
    <location>
        <position position="567"/>
    </location>
</feature>
<gene>
    <name evidence="16" type="ORF">M0R45_012338</name>
</gene>
<dbReference type="Gene3D" id="3.50.30.30">
    <property type="match status" value="1"/>
</dbReference>
<dbReference type="InterPro" id="IPR022398">
    <property type="entry name" value="Peptidase_S8_His-AS"/>
</dbReference>
<dbReference type="PROSITE" id="PS51892">
    <property type="entry name" value="SUBTILASE"/>
    <property type="match status" value="1"/>
</dbReference>
<dbReference type="InterPro" id="IPR037045">
    <property type="entry name" value="S8pro/Inhibitor_I9_sf"/>
</dbReference>
<dbReference type="Proteomes" id="UP001457282">
    <property type="component" value="Unassembled WGS sequence"/>
</dbReference>
<evidence type="ECO:0000259" key="14">
    <source>
        <dbReference type="Pfam" id="PF05922"/>
    </source>
</evidence>
<feature type="domain" description="Peptidase S8/S53" evidence="13">
    <location>
        <begin position="159"/>
        <end position="607"/>
    </location>
</feature>
<dbReference type="Gene3D" id="3.40.50.200">
    <property type="entry name" value="Peptidase S8/S53 domain"/>
    <property type="match status" value="1"/>
</dbReference>
<feature type="chain" id="PRO_5043811125" evidence="12">
    <location>
        <begin position="22"/>
        <end position="785"/>
    </location>
</feature>
<accession>A0AAW1YCY4</accession>
<protein>
    <submittedName>
        <fullName evidence="16">Uncharacterized protein</fullName>
    </submittedName>
</protein>
<evidence type="ECO:0000256" key="6">
    <source>
        <dbReference type="ARBA" id="ARBA00022670"/>
    </source>
</evidence>
<dbReference type="GO" id="GO:0009610">
    <property type="term" value="P:response to symbiotic fungus"/>
    <property type="evidence" value="ECO:0007669"/>
    <property type="project" value="UniProtKB-ARBA"/>
</dbReference>
<evidence type="ECO:0000256" key="2">
    <source>
        <dbReference type="ARBA" id="ARBA00004271"/>
    </source>
</evidence>
<dbReference type="InterPro" id="IPR036852">
    <property type="entry name" value="Peptidase_S8/S53_dom_sf"/>
</dbReference>
<comment type="caution">
    <text evidence="16">The sequence shown here is derived from an EMBL/GenBank/DDBJ whole genome shotgun (WGS) entry which is preliminary data.</text>
</comment>
<comment type="function">
    <text evidence="1">Required for arbuscular mycorrhiza (AM) development during AM symbiosis with AM fungi (e.g. Glomeromycota intraradices).</text>
</comment>
<dbReference type="CDD" id="cd02120">
    <property type="entry name" value="PA_subtilisin_like"/>
    <property type="match status" value="1"/>
</dbReference>
<keyword evidence="5" id="KW-0964">Secreted</keyword>
<evidence type="ECO:0000256" key="7">
    <source>
        <dbReference type="ARBA" id="ARBA00022729"/>
    </source>
</evidence>
<dbReference type="EMBL" id="JBEDUW010000002">
    <property type="protein sequence ID" value="KAK9946898.1"/>
    <property type="molecule type" value="Genomic_DNA"/>
</dbReference>
<dbReference type="PRINTS" id="PR00723">
    <property type="entry name" value="SUBTILISIN"/>
</dbReference>
<feature type="domain" description="Inhibitor I9" evidence="14">
    <location>
        <begin position="40"/>
        <end position="120"/>
    </location>
</feature>
<evidence type="ECO:0000259" key="15">
    <source>
        <dbReference type="Pfam" id="PF17766"/>
    </source>
</evidence>
<evidence type="ECO:0000256" key="5">
    <source>
        <dbReference type="ARBA" id="ARBA00022525"/>
    </source>
</evidence>
<dbReference type="SUPFAM" id="SSF52743">
    <property type="entry name" value="Subtilisin-like"/>
    <property type="match status" value="1"/>
</dbReference>
<evidence type="ECO:0000256" key="3">
    <source>
        <dbReference type="ARBA" id="ARBA00011073"/>
    </source>
</evidence>
<dbReference type="GO" id="GO:0006508">
    <property type="term" value="P:proteolysis"/>
    <property type="evidence" value="ECO:0007669"/>
    <property type="project" value="UniProtKB-KW"/>
</dbReference>
<dbReference type="InterPro" id="IPR010259">
    <property type="entry name" value="S8pro/Inhibitor_I9"/>
</dbReference>
<evidence type="ECO:0000256" key="8">
    <source>
        <dbReference type="ARBA" id="ARBA00022801"/>
    </source>
</evidence>
<evidence type="ECO:0000256" key="11">
    <source>
        <dbReference type="PROSITE-ProRule" id="PRU01240"/>
    </source>
</evidence>
<proteinExistence type="inferred from homology"/>
<sequence>MGMKGISIFLSTVAVLSLGSSSTTSTAKASSDQTSNSSRVYVVYMGSAAPNSLTSTRASLRTDHAHLLTSLLSRKANALVHIYRHGFSGFAARLSEEEARSMARKPGVVSVFPDPLFKLHTTHSWDFLKYQTALEIHSFPDSISDDDDDSTPPHTSVSDTIIGILDTGIWPESESFNDKDIGPIPSRWRGTCMKGPDFTSSNCNRKLIGARFYNSGDLITDNDSPRDLVGHGTHVAGTAAGSVVPGASYYGLAAGTAKGGSPGSRIAMYKVCTAEGCFGSTILAAFDDAIRDGVDVLSLSLGSSSYQPDLTSDPIAIGAFHAVEQGIIVVSSAGNDGPKRETVANFAPWLLTVAASTMDRNFESNVVLGGNKVVKGEGINLSGLQKSPVYPLIYALSAKTADADEPEARNCDRQSLDKNMIKGKIVICDTDVPIYTTDDQIEAVKSLGGIGVIFDRDDDNGIMAETYGAFPATAINLKDAKHIFSYINSTRNPVATILPTETVTKYKPAPTIAYFSSRGPSAATNNILKPDIAAPGVDILAAWPGNDTAVTPAGKEPPKFNVISGTSMACPHVSGIAATVKSQNPTWSPSAIRSAIMTTATQTNNLKATITTDSSSIATPYDYGAGEVTTTGPLQPGLVYETDTIDYLNYLCYYGFDTSKIKTIARTTPNGFACPEDSKADYISNINYPSIAISKFNGNESRNIRRKVTNVAGDGEVVFTATVDTPSGLSVKVIPDKLHFSKNNQKLSYQVVFSSTTSAPKEDMFGSLTWSNGKHKVRSPFVVSI</sequence>
<dbReference type="GO" id="GO:0009609">
    <property type="term" value="P:response to symbiotic bacterium"/>
    <property type="evidence" value="ECO:0007669"/>
    <property type="project" value="UniProtKB-ARBA"/>
</dbReference>
<dbReference type="GO" id="GO:0048046">
    <property type="term" value="C:apoplast"/>
    <property type="evidence" value="ECO:0007669"/>
    <property type="project" value="UniProtKB-SubCell"/>
</dbReference>
<keyword evidence="4" id="KW-0052">Apoplast</keyword>
<evidence type="ECO:0000256" key="10">
    <source>
        <dbReference type="PIRSR" id="PIRSR615500-1"/>
    </source>
</evidence>
<evidence type="ECO:0000256" key="1">
    <source>
        <dbReference type="ARBA" id="ARBA00002076"/>
    </source>
</evidence>
<comment type="similarity">
    <text evidence="3 11">Belongs to the peptidase S8 family.</text>
</comment>
<keyword evidence="7 12" id="KW-0732">Signal</keyword>
<dbReference type="InterPro" id="IPR041469">
    <property type="entry name" value="Subtilisin-like_FN3"/>
</dbReference>
<dbReference type="Pfam" id="PF17766">
    <property type="entry name" value="fn3_6"/>
    <property type="match status" value="1"/>
</dbReference>
<keyword evidence="8 11" id="KW-0378">Hydrolase</keyword>
<dbReference type="GO" id="GO:0004252">
    <property type="term" value="F:serine-type endopeptidase activity"/>
    <property type="evidence" value="ECO:0007669"/>
    <property type="project" value="UniProtKB-UniRule"/>
</dbReference>
<keyword evidence="17" id="KW-1185">Reference proteome</keyword>
<dbReference type="InterPro" id="IPR023828">
    <property type="entry name" value="Peptidase_S8_Ser-AS"/>
</dbReference>
<dbReference type="PANTHER" id="PTHR10795">
    <property type="entry name" value="PROPROTEIN CONVERTASE SUBTILISIN/KEXIN"/>
    <property type="match status" value="1"/>
</dbReference>
<evidence type="ECO:0000313" key="17">
    <source>
        <dbReference type="Proteomes" id="UP001457282"/>
    </source>
</evidence>
<evidence type="ECO:0000256" key="12">
    <source>
        <dbReference type="SAM" id="SignalP"/>
    </source>
</evidence>
<dbReference type="PROSITE" id="PS00137">
    <property type="entry name" value="SUBTILASE_HIS"/>
    <property type="match status" value="1"/>
</dbReference>
<reference evidence="16 17" key="1">
    <citation type="journal article" date="2023" name="G3 (Bethesda)">
        <title>A chromosome-length genome assembly and annotation of blackberry (Rubus argutus, cv. 'Hillquist').</title>
        <authorList>
            <person name="Bruna T."/>
            <person name="Aryal R."/>
            <person name="Dudchenko O."/>
            <person name="Sargent D.J."/>
            <person name="Mead D."/>
            <person name="Buti M."/>
            <person name="Cavallini A."/>
            <person name="Hytonen T."/>
            <person name="Andres J."/>
            <person name="Pham M."/>
            <person name="Weisz D."/>
            <person name="Mascagni F."/>
            <person name="Usai G."/>
            <person name="Natali L."/>
            <person name="Bassil N."/>
            <person name="Fernandez G.E."/>
            <person name="Lomsadze A."/>
            <person name="Armour M."/>
            <person name="Olukolu B."/>
            <person name="Poorten T."/>
            <person name="Britton C."/>
            <person name="Davik J."/>
            <person name="Ashrafi H."/>
            <person name="Aiden E.L."/>
            <person name="Borodovsky M."/>
            <person name="Worthington M."/>
        </authorList>
    </citation>
    <scope>NUCLEOTIDE SEQUENCE [LARGE SCALE GENOMIC DNA]</scope>
    <source>
        <strain evidence="16">PI 553951</strain>
    </source>
</reference>
<evidence type="ECO:0000313" key="16">
    <source>
        <dbReference type="EMBL" id="KAK9946898.1"/>
    </source>
</evidence>
<feature type="active site" description="Charge relay system" evidence="10 11">
    <location>
        <position position="231"/>
    </location>
</feature>
<feature type="signal peptide" evidence="12">
    <location>
        <begin position="1"/>
        <end position="21"/>
    </location>
</feature>
<evidence type="ECO:0000256" key="9">
    <source>
        <dbReference type="ARBA" id="ARBA00022825"/>
    </source>
</evidence>
<dbReference type="Pfam" id="PF05922">
    <property type="entry name" value="Inhibitor_I9"/>
    <property type="match status" value="1"/>
</dbReference>
<dbReference type="Gene3D" id="3.30.70.80">
    <property type="entry name" value="Peptidase S8 propeptide/proteinase inhibitor I9"/>
    <property type="match status" value="1"/>
</dbReference>
<dbReference type="InterPro" id="IPR045051">
    <property type="entry name" value="SBT"/>
</dbReference>
<dbReference type="Gene3D" id="2.60.40.2310">
    <property type="match status" value="1"/>
</dbReference>
<dbReference type="InterPro" id="IPR015500">
    <property type="entry name" value="Peptidase_S8_subtilisin-rel"/>
</dbReference>
<dbReference type="InterPro" id="IPR034197">
    <property type="entry name" value="Peptidases_S8_3"/>
</dbReference>
<name>A0AAW1YCY4_RUBAR</name>
<dbReference type="Pfam" id="PF00082">
    <property type="entry name" value="Peptidase_S8"/>
    <property type="match status" value="1"/>
</dbReference>
<comment type="subcellular location">
    <subcellularLocation>
        <location evidence="2">Secreted</location>
        <location evidence="2">Extracellular space</location>
        <location evidence="2">Apoplast</location>
    </subcellularLocation>
</comment>
<dbReference type="AlphaFoldDB" id="A0AAW1YCY4"/>
<feature type="domain" description="Subtilisin-like protease fibronectin type-III" evidence="15">
    <location>
        <begin position="685"/>
        <end position="783"/>
    </location>
</feature>
<keyword evidence="9 11" id="KW-0720">Serine protease</keyword>
<keyword evidence="6 11" id="KW-0645">Protease</keyword>
<evidence type="ECO:0000259" key="13">
    <source>
        <dbReference type="Pfam" id="PF00082"/>
    </source>
</evidence>
<organism evidence="16 17">
    <name type="scientific">Rubus argutus</name>
    <name type="common">Southern blackberry</name>
    <dbReference type="NCBI Taxonomy" id="59490"/>
    <lineage>
        <taxon>Eukaryota</taxon>
        <taxon>Viridiplantae</taxon>
        <taxon>Streptophyta</taxon>
        <taxon>Embryophyta</taxon>
        <taxon>Tracheophyta</taxon>
        <taxon>Spermatophyta</taxon>
        <taxon>Magnoliopsida</taxon>
        <taxon>eudicotyledons</taxon>
        <taxon>Gunneridae</taxon>
        <taxon>Pentapetalae</taxon>
        <taxon>rosids</taxon>
        <taxon>fabids</taxon>
        <taxon>Rosales</taxon>
        <taxon>Rosaceae</taxon>
        <taxon>Rosoideae</taxon>
        <taxon>Rosoideae incertae sedis</taxon>
        <taxon>Rubus</taxon>
    </lineage>
</organism>
<dbReference type="FunFam" id="3.40.50.200:FF:000006">
    <property type="entry name" value="Subtilisin-like protease SBT1.5"/>
    <property type="match status" value="1"/>
</dbReference>
<evidence type="ECO:0000256" key="4">
    <source>
        <dbReference type="ARBA" id="ARBA00022523"/>
    </source>
</evidence>